<sequence>MRQHNGMRPQDIVIIFKLISKRYLSDDGPDVDRSTFFTAKSISDELKISQAEVGHSMRRSQFAGLISSDKHTVAVRALYEFLVFGIKYVFPVKPGHLTKGIPTAHSALPLRATIQAIEQYVWPHEAGEVRGQAIEPLFHTVPDVAPSDERFYQLLALTDALRVGRSREILLAREALKKLLFIEN</sequence>
<comment type="caution">
    <text evidence="1">The sequence shown here is derived from an EMBL/GenBank/DDBJ whole genome shotgun (WGS) entry which is preliminary data.</text>
</comment>
<dbReference type="Proteomes" id="UP000622017">
    <property type="component" value="Unassembled WGS sequence"/>
</dbReference>
<evidence type="ECO:0000313" key="1">
    <source>
        <dbReference type="EMBL" id="MBC6610600.1"/>
    </source>
</evidence>
<accession>A0ABR7MIP3</accession>
<gene>
    <name evidence="1" type="ORF">H8B15_06685</name>
</gene>
<dbReference type="EMBL" id="JACSCY010000004">
    <property type="protein sequence ID" value="MBC6610600.1"/>
    <property type="molecule type" value="Genomic_DNA"/>
</dbReference>
<reference evidence="1 2" key="1">
    <citation type="submission" date="2020-08" db="EMBL/GenBank/DDBJ databases">
        <title>Hymenobacter sp.</title>
        <authorList>
            <person name="Kim M.K."/>
        </authorList>
    </citation>
    <scope>NUCLEOTIDE SEQUENCE [LARGE SCALE GENOMIC DNA]</scope>
    <source>
        <strain evidence="1 2">BT507</strain>
    </source>
</reference>
<evidence type="ECO:0000313" key="2">
    <source>
        <dbReference type="Proteomes" id="UP000622017"/>
    </source>
</evidence>
<protein>
    <submittedName>
        <fullName evidence="1">Uncharacterized protein</fullName>
    </submittedName>
</protein>
<keyword evidence="2" id="KW-1185">Reference proteome</keyword>
<name>A0ABR7MIP3_9BACT</name>
<organism evidence="1 2">
    <name type="scientific">Hymenobacter citatus</name>
    <dbReference type="NCBI Taxonomy" id="2763506"/>
    <lineage>
        <taxon>Bacteria</taxon>
        <taxon>Pseudomonadati</taxon>
        <taxon>Bacteroidota</taxon>
        <taxon>Cytophagia</taxon>
        <taxon>Cytophagales</taxon>
        <taxon>Hymenobacteraceae</taxon>
        <taxon>Hymenobacter</taxon>
    </lineage>
</organism>
<proteinExistence type="predicted"/>